<dbReference type="InterPro" id="IPR057240">
    <property type="entry name" value="ParB_dimer_C"/>
</dbReference>
<dbReference type="PANTHER" id="PTHR33375">
    <property type="entry name" value="CHROMOSOME-PARTITIONING PROTEIN PARB-RELATED"/>
    <property type="match status" value="1"/>
</dbReference>
<dbReference type="EMBL" id="VAFM01000002">
    <property type="protein sequence ID" value="TKW60992.1"/>
    <property type="molecule type" value="Genomic_DNA"/>
</dbReference>
<dbReference type="Proteomes" id="UP000320948">
    <property type="component" value="Unassembled WGS sequence"/>
</dbReference>
<evidence type="ECO:0000256" key="4">
    <source>
        <dbReference type="ARBA" id="ARBA00025472"/>
    </source>
</evidence>
<dbReference type="InterPro" id="IPR003115">
    <property type="entry name" value="ParB_N"/>
</dbReference>
<evidence type="ECO:0000256" key="2">
    <source>
        <dbReference type="ARBA" id="ARBA00022829"/>
    </source>
</evidence>
<dbReference type="AlphaFoldDB" id="A0A6N4R1Y5"/>
<keyword evidence="3" id="KW-0238">DNA-binding</keyword>
<dbReference type="NCBIfam" id="TIGR00180">
    <property type="entry name" value="parB_part"/>
    <property type="match status" value="1"/>
</dbReference>
<dbReference type="Pfam" id="PF23552">
    <property type="entry name" value="ParB_C"/>
    <property type="match status" value="1"/>
</dbReference>
<dbReference type="SUPFAM" id="SSF110849">
    <property type="entry name" value="ParB/Sulfiredoxin"/>
    <property type="match status" value="1"/>
</dbReference>
<dbReference type="SUPFAM" id="SSF109709">
    <property type="entry name" value="KorB DNA-binding domain-like"/>
    <property type="match status" value="1"/>
</dbReference>
<dbReference type="Gene3D" id="3.90.1530.30">
    <property type="match status" value="1"/>
</dbReference>
<keyword evidence="2" id="KW-0159">Chromosome partition</keyword>
<dbReference type="InterPro" id="IPR041468">
    <property type="entry name" value="HTH_ParB/Spo0J"/>
</dbReference>
<name>A0A6N4R1Y5_BLAVI</name>
<evidence type="ECO:0000313" key="6">
    <source>
        <dbReference type="EMBL" id="TKW60992.1"/>
    </source>
</evidence>
<dbReference type="Pfam" id="PF17762">
    <property type="entry name" value="HTH_ParB"/>
    <property type="match status" value="1"/>
</dbReference>
<proteinExistence type="inferred from homology"/>
<evidence type="ECO:0000256" key="3">
    <source>
        <dbReference type="ARBA" id="ARBA00023125"/>
    </source>
</evidence>
<dbReference type="CDD" id="cd16393">
    <property type="entry name" value="SPO0J_N"/>
    <property type="match status" value="1"/>
</dbReference>
<dbReference type="PANTHER" id="PTHR33375:SF1">
    <property type="entry name" value="CHROMOSOME-PARTITIONING PROTEIN PARB-RELATED"/>
    <property type="match status" value="1"/>
</dbReference>
<comment type="function">
    <text evidence="4">Involved in chromosome partition. Localize to both poles of the predivisional cell following completion of DNA replication. Binds to the DNA origin of replication.</text>
</comment>
<accession>A0A6N4R1Y5</accession>
<evidence type="ECO:0000313" key="7">
    <source>
        <dbReference type="Proteomes" id="UP000320948"/>
    </source>
</evidence>
<organism evidence="6 7">
    <name type="scientific">Blastochloris viridis</name>
    <name type="common">Rhodopseudomonas viridis</name>
    <dbReference type="NCBI Taxonomy" id="1079"/>
    <lineage>
        <taxon>Bacteria</taxon>
        <taxon>Pseudomonadati</taxon>
        <taxon>Pseudomonadota</taxon>
        <taxon>Alphaproteobacteria</taxon>
        <taxon>Hyphomicrobiales</taxon>
        <taxon>Blastochloridaceae</taxon>
        <taxon>Blastochloris</taxon>
    </lineage>
</organism>
<comment type="similarity">
    <text evidence="1">Belongs to the ParB family.</text>
</comment>
<evidence type="ECO:0000259" key="5">
    <source>
        <dbReference type="SMART" id="SM00470"/>
    </source>
</evidence>
<dbReference type="InterPro" id="IPR004437">
    <property type="entry name" value="ParB/RepB/Spo0J"/>
</dbReference>
<dbReference type="InterPro" id="IPR050336">
    <property type="entry name" value="Chromosome_partition/occlusion"/>
</dbReference>
<evidence type="ECO:0000256" key="1">
    <source>
        <dbReference type="ARBA" id="ARBA00006295"/>
    </source>
</evidence>
<dbReference type="FunFam" id="3.90.1530.30:FF:000001">
    <property type="entry name" value="Chromosome partitioning protein ParB"/>
    <property type="match status" value="1"/>
</dbReference>
<dbReference type="Pfam" id="PF02195">
    <property type="entry name" value="ParB_N"/>
    <property type="match status" value="1"/>
</dbReference>
<reference evidence="6 7" key="1">
    <citation type="journal article" date="2017" name="Nat. Commun.">
        <title>In situ click chemistry generation of cyclooxygenase-2 inhibitors.</title>
        <authorList>
            <person name="Bhardwaj A."/>
            <person name="Kaur J."/>
            <person name="Wuest M."/>
            <person name="Wuest F."/>
        </authorList>
    </citation>
    <scope>NUCLEOTIDE SEQUENCE [LARGE SCALE GENOMIC DNA]</scope>
    <source>
        <strain evidence="6">S2_018_000_R2_106</strain>
    </source>
</reference>
<dbReference type="FunFam" id="1.10.10.2830:FF:000001">
    <property type="entry name" value="Chromosome partitioning protein ParB"/>
    <property type="match status" value="1"/>
</dbReference>
<dbReference type="SMART" id="SM00470">
    <property type="entry name" value="ParB"/>
    <property type="match status" value="1"/>
</dbReference>
<dbReference type="GO" id="GO:0003677">
    <property type="term" value="F:DNA binding"/>
    <property type="evidence" value="ECO:0007669"/>
    <property type="project" value="UniProtKB-KW"/>
</dbReference>
<sequence length="327" mass="35580">MSQQQPKPAAAQPVKGLGRGLGALLDDTAAAAVAPQMQSAATPAQAVKGDTTLPLTALIPSTVQPRRQFDDTMLEALTSSIKAQGVLQPLLVRPAKMQGQYEIIGGERRWRAAKAAGLSVVPVIIRDLDDGRALEVALVENIQRADLNPLEEATGYQRLVAEFNYTHEDMARVTGKSRSHITNLLRLLALPEKIKECVNNGLLSMGHARALLGLAEDPELQLRAANRVIKNQLSVRETEDLVRNLVRPNQPARGRRPADPKISALETLMQERVGLKVAIRQKDAKGGGSVRIFFDNVEELSSLLKRIGTQQQLARMAEAANEGRIDI</sequence>
<dbReference type="GO" id="GO:0005694">
    <property type="term" value="C:chromosome"/>
    <property type="evidence" value="ECO:0007669"/>
    <property type="project" value="TreeGrafter"/>
</dbReference>
<feature type="domain" description="ParB-like N-terminal" evidence="5">
    <location>
        <begin position="51"/>
        <end position="142"/>
    </location>
</feature>
<protein>
    <submittedName>
        <fullName evidence="6">ParB/RepB/Spo0J family partition protein</fullName>
    </submittedName>
</protein>
<gene>
    <name evidence="6" type="ORF">DI628_08440</name>
</gene>
<dbReference type="InterPro" id="IPR036086">
    <property type="entry name" value="ParB/Sulfiredoxin_sf"/>
</dbReference>
<dbReference type="GO" id="GO:0045881">
    <property type="term" value="P:positive regulation of sporulation resulting in formation of a cellular spore"/>
    <property type="evidence" value="ECO:0007669"/>
    <property type="project" value="TreeGrafter"/>
</dbReference>
<comment type="caution">
    <text evidence="6">The sequence shown here is derived from an EMBL/GenBank/DDBJ whole genome shotgun (WGS) entry which is preliminary data.</text>
</comment>
<dbReference type="GO" id="GO:0007059">
    <property type="term" value="P:chromosome segregation"/>
    <property type="evidence" value="ECO:0007669"/>
    <property type="project" value="UniProtKB-KW"/>
</dbReference>
<dbReference type="Gene3D" id="1.10.10.2830">
    <property type="match status" value="1"/>
</dbReference>